<dbReference type="SUPFAM" id="SSF48452">
    <property type="entry name" value="TPR-like"/>
    <property type="match status" value="1"/>
</dbReference>
<keyword evidence="9" id="KW-0812">Transmembrane</keyword>
<evidence type="ECO:0000313" key="10">
    <source>
        <dbReference type="EMBL" id="KAF0733552.1"/>
    </source>
</evidence>
<evidence type="ECO:0000256" key="2">
    <source>
        <dbReference type="ARBA" id="ARBA00011375"/>
    </source>
</evidence>
<evidence type="ECO:0000313" key="11">
    <source>
        <dbReference type="Proteomes" id="UP000481153"/>
    </source>
</evidence>
<keyword evidence="6" id="KW-0206">Cytoskeleton</keyword>
<sequence length="301" mass="33620">MTTMRSRAIRLLLQGTSRRAYSGRAFLPSQALLNVTGPQHRRGDQMKWMAAAALIGGMSIVCSAQALNQASSRSIQAEELYLKPSYDRRELLKFIHRAVDDAPQDVELLWRLARAAYDVASLSTTLPDEKKTLTYYARDTIAKALDLDDNNFAVHKWFGIILSSVGDFEGSKATIANSYIVRDHWLRAIELNPSDSTSHHLLGRWALTIADISWLERQVAAAIFGSPPTATYAQALDHFLQADAISPGFWKKNTLMIAQTYLKMRDKAKAKEWVEKALTISSSTEEDNQVHKEALALLATL</sequence>
<evidence type="ECO:0000256" key="7">
    <source>
        <dbReference type="ARBA" id="ARBA00039966"/>
    </source>
</evidence>
<keyword evidence="4" id="KW-0677">Repeat</keyword>
<dbReference type="PANTHER" id="PTHR16056">
    <property type="entry name" value="REGULATOR OF MICROTUBULE DYNAMICS PROTEIN"/>
    <property type="match status" value="1"/>
</dbReference>
<dbReference type="InterPro" id="IPR011990">
    <property type="entry name" value="TPR-like_helical_dom_sf"/>
</dbReference>
<dbReference type="GO" id="GO:0005737">
    <property type="term" value="C:cytoplasm"/>
    <property type="evidence" value="ECO:0007669"/>
    <property type="project" value="TreeGrafter"/>
</dbReference>
<keyword evidence="9" id="KW-0472">Membrane</keyword>
<dbReference type="GO" id="GO:0005876">
    <property type="term" value="C:spindle microtubule"/>
    <property type="evidence" value="ECO:0007669"/>
    <property type="project" value="TreeGrafter"/>
</dbReference>
<evidence type="ECO:0000256" key="6">
    <source>
        <dbReference type="ARBA" id="ARBA00023212"/>
    </source>
</evidence>
<organism evidence="10 11">
    <name type="scientific">Aphanomyces euteiches</name>
    <dbReference type="NCBI Taxonomy" id="100861"/>
    <lineage>
        <taxon>Eukaryota</taxon>
        <taxon>Sar</taxon>
        <taxon>Stramenopiles</taxon>
        <taxon>Oomycota</taxon>
        <taxon>Saprolegniomycetes</taxon>
        <taxon>Saprolegniales</taxon>
        <taxon>Verrucalvaceae</taxon>
        <taxon>Aphanomyces</taxon>
    </lineage>
</organism>
<accession>A0A6G0X102</accession>
<dbReference type="PANTHER" id="PTHR16056:SF16">
    <property type="entry name" value="REGULATOR OF MICROTUBULE DYNAMICS PROTEIN 1"/>
    <property type="match status" value="1"/>
</dbReference>
<dbReference type="GO" id="GO:0008017">
    <property type="term" value="F:microtubule binding"/>
    <property type="evidence" value="ECO:0007669"/>
    <property type="project" value="TreeGrafter"/>
</dbReference>
<protein>
    <recommendedName>
        <fullName evidence="7">Regulator of microtubule dynamics protein 1</fullName>
    </recommendedName>
    <alternativeName>
        <fullName evidence="8">Protein FAM82B</fullName>
    </alternativeName>
</protein>
<gene>
    <name evidence="10" type="ORF">Ae201684_009786</name>
</gene>
<comment type="subcellular location">
    <subcellularLocation>
        <location evidence="1">Cytoplasm</location>
        <location evidence="1">Cytoskeleton</location>
    </subcellularLocation>
</comment>
<comment type="subunit">
    <text evidence="2">Interacts with microtubules.</text>
</comment>
<dbReference type="Pfam" id="PF21033">
    <property type="entry name" value="RMD1-3"/>
    <property type="match status" value="1"/>
</dbReference>
<evidence type="ECO:0000256" key="9">
    <source>
        <dbReference type="SAM" id="Phobius"/>
    </source>
</evidence>
<evidence type="ECO:0000256" key="8">
    <source>
        <dbReference type="ARBA" id="ARBA00041958"/>
    </source>
</evidence>
<evidence type="ECO:0000256" key="3">
    <source>
        <dbReference type="ARBA" id="ARBA00022490"/>
    </source>
</evidence>
<dbReference type="InterPro" id="IPR049039">
    <property type="entry name" value="RMD1-3_a_helical_rpt"/>
</dbReference>
<keyword evidence="3" id="KW-0963">Cytoplasm</keyword>
<dbReference type="Gene3D" id="1.25.40.10">
    <property type="entry name" value="Tetratricopeptide repeat domain"/>
    <property type="match status" value="1"/>
</dbReference>
<evidence type="ECO:0000256" key="4">
    <source>
        <dbReference type="ARBA" id="ARBA00022737"/>
    </source>
</evidence>
<keyword evidence="11" id="KW-1185">Reference proteome</keyword>
<evidence type="ECO:0000256" key="5">
    <source>
        <dbReference type="ARBA" id="ARBA00022803"/>
    </source>
</evidence>
<reference evidence="10 11" key="1">
    <citation type="submission" date="2019-07" db="EMBL/GenBank/DDBJ databases">
        <title>Genomics analysis of Aphanomyces spp. identifies a new class of oomycete effector associated with host adaptation.</title>
        <authorList>
            <person name="Gaulin E."/>
        </authorList>
    </citation>
    <scope>NUCLEOTIDE SEQUENCE [LARGE SCALE GENOMIC DNA]</scope>
    <source>
        <strain evidence="10 11">ATCC 201684</strain>
    </source>
</reference>
<evidence type="ECO:0000256" key="1">
    <source>
        <dbReference type="ARBA" id="ARBA00004245"/>
    </source>
</evidence>
<feature type="transmembrane region" description="Helical" evidence="9">
    <location>
        <begin position="48"/>
        <end position="67"/>
    </location>
</feature>
<name>A0A6G0X102_9STRA</name>
<dbReference type="AlphaFoldDB" id="A0A6G0X102"/>
<keyword evidence="9" id="KW-1133">Transmembrane helix</keyword>
<dbReference type="VEuPathDB" id="FungiDB:AeMF1_019142"/>
<proteinExistence type="predicted"/>
<dbReference type="Proteomes" id="UP000481153">
    <property type="component" value="Unassembled WGS sequence"/>
</dbReference>
<comment type="caution">
    <text evidence="10">The sequence shown here is derived from an EMBL/GenBank/DDBJ whole genome shotgun (WGS) entry which is preliminary data.</text>
</comment>
<dbReference type="EMBL" id="VJMJ01000122">
    <property type="protein sequence ID" value="KAF0733552.1"/>
    <property type="molecule type" value="Genomic_DNA"/>
</dbReference>
<dbReference type="GO" id="GO:0097431">
    <property type="term" value="C:mitotic spindle pole"/>
    <property type="evidence" value="ECO:0007669"/>
    <property type="project" value="TreeGrafter"/>
</dbReference>
<keyword evidence="5" id="KW-0802">TPR repeat</keyword>